<keyword evidence="2" id="KW-0328">Glycosyltransferase</keyword>
<dbReference type="GO" id="GO:0006152">
    <property type="term" value="P:purine nucleoside catabolic process"/>
    <property type="evidence" value="ECO:0007669"/>
    <property type="project" value="TreeGrafter"/>
</dbReference>
<dbReference type="Pfam" id="PF01048">
    <property type="entry name" value="PNP_UDP_1"/>
    <property type="match status" value="1"/>
</dbReference>
<dbReference type="InterPro" id="IPR035994">
    <property type="entry name" value="Nucleoside_phosphorylase_sf"/>
</dbReference>
<feature type="domain" description="Nucleoside phosphorylase" evidence="4">
    <location>
        <begin position="3"/>
        <end position="164"/>
    </location>
</feature>
<dbReference type="EMBL" id="CAJOBA010000001">
    <property type="protein sequence ID" value="CAF3491985.1"/>
    <property type="molecule type" value="Genomic_DNA"/>
</dbReference>
<evidence type="ECO:0000259" key="4">
    <source>
        <dbReference type="Pfam" id="PF01048"/>
    </source>
</evidence>
<dbReference type="InterPro" id="IPR000845">
    <property type="entry name" value="Nucleoside_phosphorylase_d"/>
</dbReference>
<dbReference type="InterPro" id="IPR018016">
    <property type="entry name" value="Nucleoside_phosphorylase_CS"/>
</dbReference>
<dbReference type="SUPFAM" id="SSF53167">
    <property type="entry name" value="Purine and uridine phosphorylases"/>
    <property type="match status" value="1"/>
</dbReference>
<dbReference type="Proteomes" id="UP000682733">
    <property type="component" value="Unassembled WGS sequence"/>
</dbReference>
<evidence type="ECO:0000313" key="7">
    <source>
        <dbReference type="Proteomes" id="UP000677228"/>
    </source>
</evidence>
<dbReference type="PROSITE" id="PS01232">
    <property type="entry name" value="PNP_UDP_1"/>
    <property type="match status" value="1"/>
</dbReference>
<evidence type="ECO:0000256" key="2">
    <source>
        <dbReference type="ARBA" id="ARBA00022676"/>
    </source>
</evidence>
<name>A0A8S2CQ71_9BILA</name>
<organism evidence="5 7">
    <name type="scientific">Didymodactylos carnosus</name>
    <dbReference type="NCBI Taxonomy" id="1234261"/>
    <lineage>
        <taxon>Eukaryota</taxon>
        <taxon>Metazoa</taxon>
        <taxon>Spiralia</taxon>
        <taxon>Gnathifera</taxon>
        <taxon>Rotifera</taxon>
        <taxon>Eurotatoria</taxon>
        <taxon>Bdelloidea</taxon>
        <taxon>Philodinida</taxon>
        <taxon>Philodinidae</taxon>
        <taxon>Didymodactylos</taxon>
    </lineage>
</organism>
<dbReference type="Gene3D" id="3.40.50.1580">
    <property type="entry name" value="Nucleoside phosphorylase domain"/>
    <property type="match status" value="1"/>
</dbReference>
<dbReference type="PANTHER" id="PTHR43691">
    <property type="entry name" value="URIDINE PHOSPHORYLASE"/>
    <property type="match status" value="1"/>
</dbReference>
<protein>
    <recommendedName>
        <fullName evidence="4">Nucleoside phosphorylase domain-containing protein</fullName>
    </recommendedName>
</protein>
<evidence type="ECO:0000313" key="5">
    <source>
        <dbReference type="EMBL" id="CAF0720820.1"/>
    </source>
</evidence>
<dbReference type="GO" id="GO:0004731">
    <property type="term" value="F:purine-nucleoside phosphorylase activity"/>
    <property type="evidence" value="ECO:0007669"/>
    <property type="project" value="TreeGrafter"/>
</dbReference>
<dbReference type="GO" id="GO:0005829">
    <property type="term" value="C:cytosol"/>
    <property type="evidence" value="ECO:0007669"/>
    <property type="project" value="TreeGrafter"/>
</dbReference>
<sequence>MLIYTGKYKGQEVTVMGHGMGIPSIGIYSYELYRFYGVQTIIRMGSAGSYLKHIKVRDIFIVESAYSESSYAYLMKLDVQDKVLYATPALLERARQAANELNISYHQGRANAEDAFYNAFTLDENIRRTNSDVVEMEAFGLYANAIKLQKEALVLLTISDSLVAKEEIS</sequence>
<keyword evidence="3" id="KW-0808">Transferase</keyword>
<evidence type="ECO:0000313" key="6">
    <source>
        <dbReference type="EMBL" id="CAF3491985.1"/>
    </source>
</evidence>
<gene>
    <name evidence="5" type="ORF">OVA965_LOCUS27</name>
    <name evidence="6" type="ORF">TMI583_LOCUS27</name>
</gene>
<proteinExistence type="inferred from homology"/>
<comment type="caution">
    <text evidence="5">The sequence shown here is derived from an EMBL/GenBank/DDBJ whole genome shotgun (WGS) entry which is preliminary data.</text>
</comment>
<accession>A0A8S2CQ71</accession>
<reference evidence="5" key="1">
    <citation type="submission" date="2021-02" db="EMBL/GenBank/DDBJ databases">
        <authorList>
            <person name="Nowell W R."/>
        </authorList>
    </citation>
    <scope>NUCLEOTIDE SEQUENCE</scope>
</reference>
<comment type="similarity">
    <text evidence="1">Belongs to the PNP/UDP phosphorylase family.</text>
</comment>
<dbReference type="PANTHER" id="PTHR43691:SF11">
    <property type="entry name" value="FI09636P-RELATED"/>
    <property type="match status" value="1"/>
</dbReference>
<evidence type="ECO:0000256" key="1">
    <source>
        <dbReference type="ARBA" id="ARBA00010456"/>
    </source>
</evidence>
<dbReference type="Proteomes" id="UP000677228">
    <property type="component" value="Unassembled WGS sequence"/>
</dbReference>
<dbReference type="AlphaFoldDB" id="A0A8S2CQ71"/>
<evidence type="ECO:0000256" key="3">
    <source>
        <dbReference type="ARBA" id="ARBA00022679"/>
    </source>
</evidence>
<dbReference type="EMBL" id="CAJNOK010000001">
    <property type="protein sequence ID" value="CAF0720820.1"/>
    <property type="molecule type" value="Genomic_DNA"/>
</dbReference>